<keyword evidence="1" id="KW-0732">Signal</keyword>
<feature type="signal peptide" evidence="1">
    <location>
        <begin position="1"/>
        <end position="20"/>
    </location>
</feature>
<gene>
    <name evidence="2" type="ORF">CTA1_13257</name>
</gene>
<evidence type="ECO:0000313" key="2">
    <source>
        <dbReference type="EMBL" id="TKW53485.1"/>
    </source>
</evidence>
<evidence type="ECO:0000313" key="3">
    <source>
        <dbReference type="Proteomes" id="UP000310108"/>
    </source>
</evidence>
<evidence type="ECO:0008006" key="4">
    <source>
        <dbReference type="Google" id="ProtNLM"/>
    </source>
</evidence>
<reference evidence="2 3" key="1">
    <citation type="journal article" date="2019" name="PLoS ONE">
        <title>Comparative genome analysis indicates high evolutionary potential of pathogenicity genes in Colletotrichum tanaceti.</title>
        <authorList>
            <person name="Lelwala R.V."/>
            <person name="Korhonen P.K."/>
            <person name="Young N.D."/>
            <person name="Scott J.B."/>
            <person name="Ades P.A."/>
            <person name="Gasser R.B."/>
            <person name="Taylor P.W.J."/>
        </authorList>
    </citation>
    <scope>NUCLEOTIDE SEQUENCE [LARGE SCALE GENOMIC DNA]</scope>
    <source>
        <strain evidence="2">BRIP57314</strain>
    </source>
</reference>
<dbReference type="EMBL" id="PJEX01000184">
    <property type="protein sequence ID" value="TKW53485.1"/>
    <property type="molecule type" value="Genomic_DNA"/>
</dbReference>
<organism evidence="2 3">
    <name type="scientific">Colletotrichum tanaceti</name>
    <dbReference type="NCBI Taxonomy" id="1306861"/>
    <lineage>
        <taxon>Eukaryota</taxon>
        <taxon>Fungi</taxon>
        <taxon>Dikarya</taxon>
        <taxon>Ascomycota</taxon>
        <taxon>Pezizomycotina</taxon>
        <taxon>Sordariomycetes</taxon>
        <taxon>Hypocreomycetidae</taxon>
        <taxon>Glomerellales</taxon>
        <taxon>Glomerellaceae</taxon>
        <taxon>Colletotrichum</taxon>
        <taxon>Colletotrichum destructivum species complex</taxon>
    </lineage>
</organism>
<dbReference type="OrthoDB" id="4832151at2759"/>
<proteinExistence type="predicted"/>
<accession>A0A4U6XD00</accession>
<feature type="chain" id="PRO_5020211350" description="Apple domain-containing protein" evidence="1">
    <location>
        <begin position="21"/>
        <end position="130"/>
    </location>
</feature>
<protein>
    <recommendedName>
        <fullName evidence="4">Apple domain-containing protein</fullName>
    </recommendedName>
</protein>
<sequence length="130" mass="14174">MLLSGPIGLAVALAAGGAQACLEINGYFLLGNHNDHIMNPFRAVDNVDQAICEQKNCEALERCDLECIGNVNNASVLNMEKFYWNTNHGNFVIDLNTTVSNICDKWCGLAGKTTCCGYALEYSVNTRSFC</sequence>
<comment type="caution">
    <text evidence="2">The sequence shown here is derived from an EMBL/GenBank/DDBJ whole genome shotgun (WGS) entry which is preliminary data.</text>
</comment>
<dbReference type="Proteomes" id="UP000310108">
    <property type="component" value="Unassembled WGS sequence"/>
</dbReference>
<name>A0A4U6XD00_9PEZI</name>
<keyword evidence="3" id="KW-1185">Reference proteome</keyword>
<dbReference type="AlphaFoldDB" id="A0A4U6XD00"/>
<evidence type="ECO:0000256" key="1">
    <source>
        <dbReference type="SAM" id="SignalP"/>
    </source>
</evidence>